<dbReference type="GO" id="GO:0016020">
    <property type="term" value="C:membrane"/>
    <property type="evidence" value="ECO:0007669"/>
    <property type="project" value="InterPro"/>
</dbReference>
<comment type="caution">
    <text evidence="1">The sequence shown here is derived from an EMBL/GenBank/DDBJ whole genome shotgun (WGS) entry which is preliminary data.</text>
</comment>
<dbReference type="EMBL" id="JAPTMU010000024">
    <property type="protein sequence ID" value="KAJ4923896.1"/>
    <property type="molecule type" value="Genomic_DNA"/>
</dbReference>
<keyword evidence="2" id="KW-1185">Reference proteome</keyword>
<proteinExistence type="predicted"/>
<dbReference type="Pfam" id="PF01066">
    <property type="entry name" value="CDP-OH_P_transf"/>
    <property type="match status" value="1"/>
</dbReference>
<dbReference type="GO" id="GO:0016780">
    <property type="term" value="F:phosphotransferase activity, for other substituted phosphate groups"/>
    <property type="evidence" value="ECO:0007669"/>
    <property type="project" value="InterPro"/>
</dbReference>
<dbReference type="InterPro" id="IPR000462">
    <property type="entry name" value="CDP-OH_P_trans"/>
</dbReference>
<dbReference type="InterPro" id="IPR043130">
    <property type="entry name" value="CDP-OH_PTrfase_TM_dom"/>
</dbReference>
<dbReference type="Gene3D" id="1.20.120.1760">
    <property type="match status" value="1"/>
</dbReference>
<gene>
    <name evidence="1" type="ORF">JOQ06_028151</name>
</gene>
<evidence type="ECO:0000313" key="2">
    <source>
        <dbReference type="Proteomes" id="UP001219934"/>
    </source>
</evidence>
<sequence length="120" mass="13336">MILLTPSSGFFQCTNKIFLTDEATGQQIKEFARKNAANALSIANMVMGMTSILSSLHGHHHAACWLVLIGYLLDLADGAQINVQPEISWCYGTKPRGGLLLLFISNEHSKTPKFIKRIYR</sequence>
<dbReference type="Proteomes" id="UP001219934">
    <property type="component" value="Unassembled WGS sequence"/>
</dbReference>
<protein>
    <submittedName>
        <fullName evidence="1">Uncharacterized protein</fullName>
    </submittedName>
</protein>
<name>A0AAD6AFS6_9TELE</name>
<organism evidence="1 2">
    <name type="scientific">Pogonophryne albipinna</name>
    <dbReference type="NCBI Taxonomy" id="1090488"/>
    <lineage>
        <taxon>Eukaryota</taxon>
        <taxon>Metazoa</taxon>
        <taxon>Chordata</taxon>
        <taxon>Craniata</taxon>
        <taxon>Vertebrata</taxon>
        <taxon>Euteleostomi</taxon>
        <taxon>Actinopterygii</taxon>
        <taxon>Neopterygii</taxon>
        <taxon>Teleostei</taxon>
        <taxon>Neoteleostei</taxon>
        <taxon>Acanthomorphata</taxon>
        <taxon>Eupercaria</taxon>
        <taxon>Perciformes</taxon>
        <taxon>Notothenioidei</taxon>
        <taxon>Pogonophryne</taxon>
    </lineage>
</organism>
<dbReference type="GO" id="GO:0008654">
    <property type="term" value="P:phospholipid biosynthetic process"/>
    <property type="evidence" value="ECO:0007669"/>
    <property type="project" value="InterPro"/>
</dbReference>
<dbReference type="AlphaFoldDB" id="A0AAD6AFS6"/>
<reference evidence="1" key="1">
    <citation type="submission" date="2022-11" db="EMBL/GenBank/DDBJ databases">
        <title>Chromosome-level genome of Pogonophryne albipinna.</title>
        <authorList>
            <person name="Jo E."/>
        </authorList>
    </citation>
    <scope>NUCLEOTIDE SEQUENCE</scope>
    <source>
        <strain evidence="1">SGF0006</strain>
        <tissue evidence="1">Muscle</tissue>
    </source>
</reference>
<accession>A0AAD6AFS6</accession>
<evidence type="ECO:0000313" key="1">
    <source>
        <dbReference type="EMBL" id="KAJ4923896.1"/>
    </source>
</evidence>